<protein>
    <submittedName>
        <fullName evidence="2">tRNA (Adenosine(37)-N6)-threonylcarbamoyltransferase complex dimerization subunit type 1 TsaB</fullName>
    </submittedName>
</protein>
<organism evidence="2 3">
    <name type="scientific">Flavobacterium psychrophilum</name>
    <dbReference type="NCBI Taxonomy" id="96345"/>
    <lineage>
        <taxon>Bacteria</taxon>
        <taxon>Pseudomonadati</taxon>
        <taxon>Bacteroidota</taxon>
        <taxon>Flavobacteriia</taxon>
        <taxon>Flavobacteriales</taxon>
        <taxon>Flavobacteriaceae</taxon>
        <taxon>Flavobacterium</taxon>
    </lineage>
</organism>
<dbReference type="Gene3D" id="3.30.420.40">
    <property type="match status" value="2"/>
</dbReference>
<dbReference type="Proteomes" id="UP000596329">
    <property type="component" value="Chromosome"/>
</dbReference>
<dbReference type="InterPro" id="IPR000905">
    <property type="entry name" value="Gcp-like_dom"/>
</dbReference>
<dbReference type="CDD" id="cd24032">
    <property type="entry name" value="ASKHA_NBD_TsaB"/>
    <property type="match status" value="1"/>
</dbReference>
<name>A0A7U2UD45_FLAPS</name>
<evidence type="ECO:0000313" key="3">
    <source>
        <dbReference type="Proteomes" id="UP000596329"/>
    </source>
</evidence>
<evidence type="ECO:0000313" key="2">
    <source>
        <dbReference type="EMBL" id="QRE04953.1"/>
    </source>
</evidence>
<dbReference type="GO" id="GO:0005829">
    <property type="term" value="C:cytosol"/>
    <property type="evidence" value="ECO:0007669"/>
    <property type="project" value="TreeGrafter"/>
</dbReference>
<dbReference type="PANTHER" id="PTHR11735">
    <property type="entry name" value="TRNA N6-ADENOSINE THREONYLCARBAMOYLTRANSFERASE"/>
    <property type="match status" value="1"/>
</dbReference>
<accession>A0A7U2UD45</accession>
<gene>
    <name evidence="2" type="primary">tsaB</name>
    <name evidence="2" type="ORF">H0H26_05025</name>
</gene>
<sequence length="222" mass="24525">MTYILNIETATRNCSVALSQDGNIIACKEIAEAGYSHAEKLHIFIDEILKENTITYKDLSAIAISQGPGSYTGLRIGVSAAKGLCYSLDIPLVAIDTLEVLARKITIDSGVIIPMIDARRMECYTAIFDANYINKREVKAEIIDGNSFCEITQTIHLIGDGASKCNAVLTDAKFVYHSEIQFPSASEMSKIAFDKYKKNDTVSVAYFEPFYLKDFMMTVASK</sequence>
<dbReference type="InterPro" id="IPR043129">
    <property type="entry name" value="ATPase_NBD"/>
</dbReference>
<dbReference type="GO" id="GO:0002949">
    <property type="term" value="P:tRNA threonylcarbamoyladenosine modification"/>
    <property type="evidence" value="ECO:0007669"/>
    <property type="project" value="InterPro"/>
</dbReference>
<keyword evidence="2" id="KW-0808">Transferase</keyword>
<dbReference type="InterPro" id="IPR022496">
    <property type="entry name" value="T6A_TsaB"/>
</dbReference>
<dbReference type="Pfam" id="PF00814">
    <property type="entry name" value="TsaD"/>
    <property type="match status" value="1"/>
</dbReference>
<reference evidence="2 3" key="1">
    <citation type="submission" date="2020-07" db="EMBL/GenBank/DDBJ databases">
        <title>Genomic characterization of Flavobacterium psychrophilum strains.</title>
        <authorList>
            <person name="Castillo D."/>
            <person name="Jorgensen J."/>
            <person name="Middelboe M."/>
        </authorList>
    </citation>
    <scope>NUCLEOTIDE SEQUENCE [LARGE SCALE GENOMIC DNA]</scope>
    <source>
        <strain evidence="2 3">FPS-R7</strain>
    </source>
</reference>
<dbReference type="GO" id="GO:0016740">
    <property type="term" value="F:transferase activity"/>
    <property type="evidence" value="ECO:0007669"/>
    <property type="project" value="UniProtKB-KW"/>
</dbReference>
<feature type="domain" description="Gcp-like" evidence="1">
    <location>
        <begin position="33"/>
        <end position="185"/>
    </location>
</feature>
<dbReference type="AlphaFoldDB" id="A0A7U2UD45"/>
<dbReference type="RefSeq" id="WP_034098901.1">
    <property type="nucleotide sequence ID" value="NZ_CBCRUG010000002.1"/>
</dbReference>
<proteinExistence type="predicted"/>
<dbReference type="SUPFAM" id="SSF53067">
    <property type="entry name" value="Actin-like ATPase domain"/>
    <property type="match status" value="2"/>
</dbReference>
<dbReference type="EMBL" id="CP059075">
    <property type="protein sequence ID" value="QRE04953.1"/>
    <property type="molecule type" value="Genomic_DNA"/>
</dbReference>
<dbReference type="PANTHER" id="PTHR11735:SF11">
    <property type="entry name" value="TRNA THREONYLCARBAMOYLADENOSINE BIOSYNTHESIS PROTEIN TSAB"/>
    <property type="match status" value="1"/>
</dbReference>
<evidence type="ECO:0000259" key="1">
    <source>
        <dbReference type="Pfam" id="PF00814"/>
    </source>
</evidence>
<dbReference type="NCBIfam" id="TIGR03725">
    <property type="entry name" value="T6A_YeaZ"/>
    <property type="match status" value="1"/>
</dbReference>